<dbReference type="PANTHER" id="PTHR31589:SF235">
    <property type="entry name" value="PROTEIN, PUTATIVE (DUF239)-RELATED"/>
    <property type="match status" value="1"/>
</dbReference>
<proteinExistence type="predicted"/>
<comment type="caution">
    <text evidence="2">The sequence shown here is derived from an EMBL/GenBank/DDBJ whole genome shotgun (WGS) entry which is preliminary data.</text>
</comment>
<dbReference type="Gene3D" id="3.90.1320.10">
    <property type="entry name" value="Outer-capsid protein sigma 3, large lobe"/>
    <property type="match status" value="1"/>
</dbReference>
<dbReference type="Proteomes" id="UP000233551">
    <property type="component" value="Unassembled WGS sequence"/>
</dbReference>
<dbReference type="Pfam" id="PF14365">
    <property type="entry name" value="Neprosin_AP"/>
    <property type="match status" value="1"/>
</dbReference>
<dbReference type="AlphaFoldDB" id="A0A2I0J3Y8"/>
<dbReference type="PANTHER" id="PTHR31589">
    <property type="entry name" value="PROTEIN, PUTATIVE (DUF239)-RELATED-RELATED"/>
    <property type="match status" value="1"/>
</dbReference>
<dbReference type="Pfam" id="PF03080">
    <property type="entry name" value="Neprosin"/>
    <property type="match status" value="1"/>
</dbReference>
<dbReference type="PROSITE" id="PS52045">
    <property type="entry name" value="NEPROSIN_PEP_CD"/>
    <property type="match status" value="1"/>
</dbReference>
<sequence length="396" mass="43667">MEFVIFSRDAMRMLLLGFIFVLGADAGHILRLSEEEDLALERQIQAINKPAIRSFKTSYGATIDCVNIYKQLAFDHPLLKNHTIQMKPEHVPEGDMRKTRRMASLYLGGQRCPKGTVPIVRATKEDLLMAKYIPRHPGSHMETEYSPNSDDIPGQHSAMFEFRRPTRGAKASISNWNPAVSSEQFSLAKISVVAASGADLNNVQAGWMSYDSLYPDSTRLFIYWTADGYQKTGCYNLLCPGFIQVSSTLPIGSPVQSSQYGGAQTFTDLTIIQDTNKGDWWLGVNGEQVGYWPRSLFTSLVPNANAVAWGGQVFSPFKRPTPAMGSGHPPSEGLGKAASMTHLRASLPFSSTMFVDPENYDSFFVDAPECYDATSDKNHENGRYVLYGGPAGCTAS</sequence>
<evidence type="ECO:0000259" key="1">
    <source>
        <dbReference type="PROSITE" id="PS52045"/>
    </source>
</evidence>
<dbReference type="EMBL" id="PGOL01002071">
    <property type="protein sequence ID" value="PKI50951.1"/>
    <property type="molecule type" value="Genomic_DNA"/>
</dbReference>
<accession>A0A2I0J3Y8</accession>
<keyword evidence="3" id="KW-1185">Reference proteome</keyword>
<dbReference type="InterPro" id="IPR004314">
    <property type="entry name" value="Neprosin"/>
</dbReference>
<reference evidence="2 3" key="1">
    <citation type="submission" date="2017-11" db="EMBL/GenBank/DDBJ databases">
        <title>De-novo sequencing of pomegranate (Punica granatum L.) genome.</title>
        <authorList>
            <person name="Akparov Z."/>
            <person name="Amiraslanov A."/>
            <person name="Hajiyeva S."/>
            <person name="Abbasov M."/>
            <person name="Kaur K."/>
            <person name="Hamwieh A."/>
            <person name="Solovyev V."/>
            <person name="Salamov A."/>
            <person name="Braich B."/>
            <person name="Kosarev P."/>
            <person name="Mahmoud A."/>
            <person name="Hajiyev E."/>
            <person name="Babayeva S."/>
            <person name="Izzatullayeva V."/>
            <person name="Mammadov A."/>
            <person name="Mammadov A."/>
            <person name="Sharifova S."/>
            <person name="Ojaghi J."/>
            <person name="Eynullazada K."/>
            <person name="Bayramov B."/>
            <person name="Abdulazimova A."/>
            <person name="Shahmuradov I."/>
        </authorList>
    </citation>
    <scope>NUCLEOTIDE SEQUENCE [LARGE SCALE GENOMIC DNA]</scope>
    <source>
        <strain evidence="3">cv. AG2017</strain>
        <tissue evidence="2">Leaf</tissue>
    </source>
</reference>
<feature type="domain" description="Neprosin PEP catalytic" evidence="1">
    <location>
        <begin position="146"/>
        <end position="394"/>
    </location>
</feature>
<organism evidence="2 3">
    <name type="scientific">Punica granatum</name>
    <name type="common">Pomegranate</name>
    <dbReference type="NCBI Taxonomy" id="22663"/>
    <lineage>
        <taxon>Eukaryota</taxon>
        <taxon>Viridiplantae</taxon>
        <taxon>Streptophyta</taxon>
        <taxon>Embryophyta</taxon>
        <taxon>Tracheophyta</taxon>
        <taxon>Spermatophyta</taxon>
        <taxon>Magnoliopsida</taxon>
        <taxon>eudicotyledons</taxon>
        <taxon>Gunneridae</taxon>
        <taxon>Pentapetalae</taxon>
        <taxon>rosids</taxon>
        <taxon>malvids</taxon>
        <taxon>Myrtales</taxon>
        <taxon>Lythraceae</taxon>
        <taxon>Punica</taxon>
    </lineage>
</organism>
<protein>
    <recommendedName>
        <fullName evidence="1">Neprosin PEP catalytic domain-containing protein</fullName>
    </recommendedName>
</protein>
<dbReference type="InterPro" id="IPR053168">
    <property type="entry name" value="Glutamic_endopeptidase"/>
</dbReference>
<name>A0A2I0J3Y8_PUNGR</name>
<dbReference type="STRING" id="22663.A0A2I0J3Y8"/>
<evidence type="ECO:0000313" key="2">
    <source>
        <dbReference type="EMBL" id="PKI50951.1"/>
    </source>
</evidence>
<dbReference type="InterPro" id="IPR025521">
    <property type="entry name" value="Neprosin_propep"/>
</dbReference>
<evidence type="ECO:0000313" key="3">
    <source>
        <dbReference type="Proteomes" id="UP000233551"/>
    </source>
</evidence>
<gene>
    <name evidence="2" type="ORF">CRG98_028681</name>
</gene>